<protein>
    <submittedName>
        <fullName evidence="1">Uncharacterized protein</fullName>
    </submittedName>
</protein>
<name>A0A6L2LRG2_TANCI</name>
<accession>A0A6L2LRG2</accession>
<proteinExistence type="predicted"/>
<sequence>MVLVDHMGLKLRRRQWTGTTEQLIEELELTYGNDLKRFCSKPFTSLDVGLYALACEEDVRCLATLVRSFKLIEVYIEHGVTVLDFYLRAPRFRATLEDITDEPAVTTSQVIDDVMRQLSFDDRELDGEAGFADVVGSSVDSSELIETQSELLVSEEPDVGPTQKPILAEKEFVDMPSKAVEKRMDANVPDEIDGAKGEQVPNHIVKKGNLEFLVCKEVANPCVNELVDKGKPLKRKRVCAE</sequence>
<dbReference type="AlphaFoldDB" id="A0A6L2LRG2"/>
<gene>
    <name evidence="1" type="ORF">Tci_035717</name>
</gene>
<organism evidence="1">
    <name type="scientific">Tanacetum cinerariifolium</name>
    <name type="common">Dalmatian daisy</name>
    <name type="synonym">Chrysanthemum cinerariifolium</name>
    <dbReference type="NCBI Taxonomy" id="118510"/>
    <lineage>
        <taxon>Eukaryota</taxon>
        <taxon>Viridiplantae</taxon>
        <taxon>Streptophyta</taxon>
        <taxon>Embryophyta</taxon>
        <taxon>Tracheophyta</taxon>
        <taxon>Spermatophyta</taxon>
        <taxon>Magnoliopsida</taxon>
        <taxon>eudicotyledons</taxon>
        <taxon>Gunneridae</taxon>
        <taxon>Pentapetalae</taxon>
        <taxon>asterids</taxon>
        <taxon>campanulids</taxon>
        <taxon>Asterales</taxon>
        <taxon>Asteraceae</taxon>
        <taxon>Asteroideae</taxon>
        <taxon>Anthemideae</taxon>
        <taxon>Anthemidinae</taxon>
        <taxon>Tanacetum</taxon>
    </lineage>
</organism>
<comment type="caution">
    <text evidence="1">The sequence shown here is derived from an EMBL/GenBank/DDBJ whole genome shotgun (WGS) entry which is preliminary data.</text>
</comment>
<reference evidence="1" key="1">
    <citation type="journal article" date="2019" name="Sci. Rep.">
        <title>Draft genome of Tanacetum cinerariifolium, the natural source of mosquito coil.</title>
        <authorList>
            <person name="Yamashiro T."/>
            <person name="Shiraishi A."/>
            <person name="Satake H."/>
            <person name="Nakayama K."/>
        </authorList>
    </citation>
    <scope>NUCLEOTIDE SEQUENCE</scope>
</reference>
<evidence type="ECO:0000313" key="1">
    <source>
        <dbReference type="EMBL" id="GEU63739.1"/>
    </source>
</evidence>
<dbReference type="EMBL" id="BKCJ010004901">
    <property type="protein sequence ID" value="GEU63739.1"/>
    <property type="molecule type" value="Genomic_DNA"/>
</dbReference>